<evidence type="ECO:0000256" key="1">
    <source>
        <dbReference type="SAM" id="SignalP"/>
    </source>
</evidence>
<keyword evidence="1" id="KW-0732">Signal</keyword>
<comment type="caution">
    <text evidence="2">The sequence shown here is derived from an EMBL/GenBank/DDBJ whole genome shotgun (WGS) entry which is preliminary data.</text>
</comment>
<name>A0A365H703_9ACTN</name>
<dbReference type="AlphaFoldDB" id="A0A365H703"/>
<gene>
    <name evidence="2" type="ORF">DPM19_14355</name>
</gene>
<dbReference type="Proteomes" id="UP000251891">
    <property type="component" value="Unassembled WGS sequence"/>
</dbReference>
<reference evidence="2 3" key="1">
    <citation type="submission" date="2018-06" db="EMBL/GenBank/DDBJ databases">
        <title>Actinomadura craniellae sp. nov. isolated from marine sponge Craniella sp.</title>
        <authorList>
            <person name="Li L."/>
            <person name="Xu Q.H."/>
            <person name="Lin H.W."/>
            <person name="Lu Y.H."/>
        </authorList>
    </citation>
    <scope>NUCLEOTIDE SEQUENCE [LARGE SCALE GENOMIC DNA]</scope>
    <source>
        <strain evidence="2 3">LHW63021</strain>
    </source>
</reference>
<evidence type="ECO:0000313" key="2">
    <source>
        <dbReference type="EMBL" id="RAY14885.1"/>
    </source>
</evidence>
<feature type="chain" id="PRO_5016899639" evidence="1">
    <location>
        <begin position="29"/>
        <end position="349"/>
    </location>
</feature>
<organism evidence="2 3">
    <name type="scientific">Actinomadura craniellae</name>
    <dbReference type="NCBI Taxonomy" id="2231787"/>
    <lineage>
        <taxon>Bacteria</taxon>
        <taxon>Bacillati</taxon>
        <taxon>Actinomycetota</taxon>
        <taxon>Actinomycetes</taxon>
        <taxon>Streptosporangiales</taxon>
        <taxon>Thermomonosporaceae</taxon>
        <taxon>Actinomadura</taxon>
    </lineage>
</organism>
<accession>A0A365H703</accession>
<feature type="signal peptide" evidence="1">
    <location>
        <begin position="1"/>
        <end position="28"/>
    </location>
</feature>
<keyword evidence="3" id="KW-1185">Reference proteome</keyword>
<evidence type="ECO:0000313" key="3">
    <source>
        <dbReference type="Proteomes" id="UP000251891"/>
    </source>
</evidence>
<protein>
    <submittedName>
        <fullName evidence="2">Uncharacterized protein</fullName>
    </submittedName>
</protein>
<dbReference type="EMBL" id="QLYX01000005">
    <property type="protein sequence ID" value="RAY14885.1"/>
    <property type="molecule type" value="Genomic_DNA"/>
</dbReference>
<dbReference type="SUPFAM" id="SSF63829">
    <property type="entry name" value="Calcium-dependent phosphotriesterase"/>
    <property type="match status" value="1"/>
</dbReference>
<sequence>MVSVLVRRTVPLALAGALVTALPGRALAEPPPGQWVPAATPALAAPAALHGVTAPNRRAAWVVGSEAGATVPVVLRWNGTAWDRQAVPAGTAPELVDVDARGPANAWAVGQSANPADVRALRWNGRAWRAVPYPLAKPLGVSVDSGGTAWSVGCTESDCAVLQRQGGDWVRHDPGISPSAIAARTPHDVWAGGTGGPLARYDGTAWTPVPLPGQWPHWVLQILPLAANDVWVYTLPFDPLFSGPRVLHWDGTTWTEHQPPPPSSLQQVGALADDPGFLGGIASDGRGGLWLQTNRDTYYHHFDGTTWTRVPRTQPIPTRPTMYGLAQIGNTRSLWAAGHGPTPLIERFR</sequence>
<proteinExistence type="predicted"/>